<dbReference type="GO" id="GO:0016853">
    <property type="term" value="F:isomerase activity"/>
    <property type="evidence" value="ECO:0007669"/>
    <property type="project" value="UniProtKB-KW"/>
</dbReference>
<dbReference type="SUPFAM" id="SSF54427">
    <property type="entry name" value="NTF2-like"/>
    <property type="match status" value="1"/>
</dbReference>
<dbReference type="RefSeq" id="WP_082055175.1">
    <property type="nucleotide sequence ID" value="NZ_CP010537.1"/>
</dbReference>
<keyword evidence="2" id="KW-0413">Isomerase</keyword>
<dbReference type="Proteomes" id="UP000031843">
    <property type="component" value="Chromosome secondary"/>
</dbReference>
<dbReference type="OrthoDB" id="459617at2"/>
<reference evidence="2 3" key="1">
    <citation type="journal article" date="2015" name="Genome Announc.">
        <title>Complete Genome Sequence of Cupriavidus basilensis 4G11, Isolated from the Oak Ridge Field Research Center Site.</title>
        <authorList>
            <person name="Ray J."/>
            <person name="Waters R.J."/>
            <person name="Skerker J.M."/>
            <person name="Kuehl J.V."/>
            <person name="Price M.N."/>
            <person name="Huang J."/>
            <person name="Chakraborty R."/>
            <person name="Arkin A.P."/>
            <person name="Deutschbauer A."/>
        </authorList>
    </citation>
    <scope>NUCLEOTIDE SEQUENCE [LARGE SCALE GENOMIC DNA]</scope>
    <source>
        <strain evidence="2">4G11</strain>
    </source>
</reference>
<gene>
    <name evidence="2" type="ORF">RR42_s2306</name>
</gene>
<accession>A0A0C4YLD6</accession>
<evidence type="ECO:0000313" key="2">
    <source>
        <dbReference type="EMBL" id="AJG23888.1"/>
    </source>
</evidence>
<evidence type="ECO:0000313" key="3">
    <source>
        <dbReference type="Proteomes" id="UP000031843"/>
    </source>
</evidence>
<organism evidence="2 3">
    <name type="scientific">Cupriavidus basilensis</name>
    <dbReference type="NCBI Taxonomy" id="68895"/>
    <lineage>
        <taxon>Bacteria</taxon>
        <taxon>Pseudomonadati</taxon>
        <taxon>Pseudomonadota</taxon>
        <taxon>Betaproteobacteria</taxon>
        <taxon>Burkholderiales</taxon>
        <taxon>Burkholderiaceae</taxon>
        <taxon>Cupriavidus</taxon>
    </lineage>
</organism>
<dbReference type="EMBL" id="CP010537">
    <property type="protein sequence ID" value="AJG23888.1"/>
    <property type="molecule type" value="Genomic_DNA"/>
</dbReference>
<dbReference type="InterPro" id="IPR032710">
    <property type="entry name" value="NTF2-like_dom_sf"/>
</dbReference>
<protein>
    <submittedName>
        <fullName evidence="2">Steroid delta-isomerase</fullName>
    </submittedName>
</protein>
<dbReference type="KEGG" id="cbw:RR42_s2306"/>
<keyword evidence="3" id="KW-1185">Reference proteome</keyword>
<dbReference type="InterPro" id="IPR037401">
    <property type="entry name" value="SnoaL-like"/>
</dbReference>
<dbReference type="Pfam" id="PF12680">
    <property type="entry name" value="SnoaL_2"/>
    <property type="match status" value="1"/>
</dbReference>
<proteinExistence type="predicted"/>
<dbReference type="STRING" id="68895.RR42_s2306"/>
<evidence type="ECO:0000259" key="1">
    <source>
        <dbReference type="Pfam" id="PF12680"/>
    </source>
</evidence>
<name>A0A0C4YLD6_9BURK</name>
<feature type="domain" description="SnoaL-like" evidence="1">
    <location>
        <begin position="25"/>
        <end position="124"/>
    </location>
</feature>
<dbReference type="Gene3D" id="3.10.450.50">
    <property type="match status" value="1"/>
</dbReference>
<sequence length="137" mass="14541">MSIDTTKTMTMDASKSAGMKATLLDYVAAFNAADAERVVALFADDATVEDPVGSPVIAGRERILAFYRHAASLGARLEVVAPPRGSHGNAAALSFAVYARMQGHSVRIDVTDVMTFGADGRITGMRAFWGPDDVHPQ</sequence>
<dbReference type="AlphaFoldDB" id="A0A0C4YLD6"/>